<accession>A0A5A7P727</accession>
<evidence type="ECO:0000256" key="2">
    <source>
        <dbReference type="SAM" id="SignalP"/>
    </source>
</evidence>
<organism evidence="3 4">
    <name type="scientific">Striga asiatica</name>
    <name type="common">Asiatic witchweed</name>
    <name type="synonym">Buchnera asiatica</name>
    <dbReference type="NCBI Taxonomy" id="4170"/>
    <lineage>
        <taxon>Eukaryota</taxon>
        <taxon>Viridiplantae</taxon>
        <taxon>Streptophyta</taxon>
        <taxon>Embryophyta</taxon>
        <taxon>Tracheophyta</taxon>
        <taxon>Spermatophyta</taxon>
        <taxon>Magnoliopsida</taxon>
        <taxon>eudicotyledons</taxon>
        <taxon>Gunneridae</taxon>
        <taxon>Pentapetalae</taxon>
        <taxon>asterids</taxon>
        <taxon>lamiids</taxon>
        <taxon>Lamiales</taxon>
        <taxon>Orobanchaceae</taxon>
        <taxon>Buchnereae</taxon>
        <taxon>Striga</taxon>
    </lineage>
</organism>
<feature type="compositionally biased region" description="Pro residues" evidence="1">
    <location>
        <begin position="80"/>
        <end position="99"/>
    </location>
</feature>
<gene>
    <name evidence="3" type="ORF">STAS_04457</name>
</gene>
<feature type="region of interest" description="Disordered" evidence="1">
    <location>
        <begin position="36"/>
        <end position="99"/>
    </location>
</feature>
<dbReference type="AlphaFoldDB" id="A0A5A7P727"/>
<evidence type="ECO:0000313" key="4">
    <source>
        <dbReference type="Proteomes" id="UP000325081"/>
    </source>
</evidence>
<comment type="caution">
    <text evidence="3">The sequence shown here is derived from an EMBL/GenBank/DDBJ whole genome shotgun (WGS) entry which is preliminary data.</text>
</comment>
<evidence type="ECO:0000313" key="3">
    <source>
        <dbReference type="EMBL" id="GER28643.1"/>
    </source>
</evidence>
<reference evidence="4" key="1">
    <citation type="journal article" date="2019" name="Curr. Biol.">
        <title>Genome Sequence of Striga asiatica Provides Insight into the Evolution of Plant Parasitism.</title>
        <authorList>
            <person name="Yoshida S."/>
            <person name="Kim S."/>
            <person name="Wafula E.K."/>
            <person name="Tanskanen J."/>
            <person name="Kim Y.M."/>
            <person name="Honaas L."/>
            <person name="Yang Z."/>
            <person name="Spallek T."/>
            <person name="Conn C.E."/>
            <person name="Ichihashi Y."/>
            <person name="Cheong K."/>
            <person name="Cui S."/>
            <person name="Der J.P."/>
            <person name="Gundlach H."/>
            <person name="Jiao Y."/>
            <person name="Hori C."/>
            <person name="Ishida J.K."/>
            <person name="Kasahara H."/>
            <person name="Kiba T."/>
            <person name="Kim M.S."/>
            <person name="Koo N."/>
            <person name="Laohavisit A."/>
            <person name="Lee Y.H."/>
            <person name="Lumba S."/>
            <person name="McCourt P."/>
            <person name="Mortimer J.C."/>
            <person name="Mutuku J.M."/>
            <person name="Nomura T."/>
            <person name="Sasaki-Sekimoto Y."/>
            <person name="Seto Y."/>
            <person name="Wang Y."/>
            <person name="Wakatake T."/>
            <person name="Sakakibara H."/>
            <person name="Demura T."/>
            <person name="Yamaguchi S."/>
            <person name="Yoneyama K."/>
            <person name="Manabe R.I."/>
            <person name="Nelson D.C."/>
            <person name="Schulman A.H."/>
            <person name="Timko M.P."/>
            <person name="dePamphilis C.W."/>
            <person name="Choi D."/>
            <person name="Shirasu K."/>
        </authorList>
    </citation>
    <scope>NUCLEOTIDE SEQUENCE [LARGE SCALE GENOMIC DNA]</scope>
    <source>
        <strain evidence="4">cv. UVA1</strain>
    </source>
</reference>
<feature type="compositionally biased region" description="Polar residues" evidence="1">
    <location>
        <begin position="60"/>
        <end position="72"/>
    </location>
</feature>
<protein>
    <submittedName>
        <fullName evidence="3">Formin 3</fullName>
    </submittedName>
</protein>
<keyword evidence="2" id="KW-0732">Signal</keyword>
<proteinExistence type="predicted"/>
<dbReference type="Proteomes" id="UP000325081">
    <property type="component" value="Unassembled WGS sequence"/>
</dbReference>
<sequence>MTTRMMNILVSIVLFQAIFVSPMLASGRETQFFGQLPKGPIPPFGLSSGPRQNPPLLLSNDRQMPTVASQKVSFGKLPRGPVPPSGPSPEFSPPPFGLR</sequence>
<name>A0A5A7P727_STRAF</name>
<keyword evidence="4" id="KW-1185">Reference proteome</keyword>
<feature type="chain" id="PRO_5022821697" evidence="2">
    <location>
        <begin position="28"/>
        <end position="99"/>
    </location>
</feature>
<feature type="signal peptide" evidence="2">
    <location>
        <begin position="1"/>
        <end position="27"/>
    </location>
</feature>
<evidence type="ECO:0000256" key="1">
    <source>
        <dbReference type="SAM" id="MobiDB-lite"/>
    </source>
</evidence>
<dbReference type="EMBL" id="BKCP01002891">
    <property type="protein sequence ID" value="GER28643.1"/>
    <property type="molecule type" value="Genomic_DNA"/>
</dbReference>